<feature type="transmembrane region" description="Helical" evidence="19">
    <location>
        <begin position="484"/>
        <end position="505"/>
    </location>
</feature>
<dbReference type="EMBL" id="CP036402">
    <property type="protein sequence ID" value="QBI19314.1"/>
    <property type="molecule type" value="Genomic_DNA"/>
</dbReference>
<evidence type="ECO:0000256" key="3">
    <source>
        <dbReference type="ARBA" id="ARBA00012980"/>
    </source>
</evidence>
<evidence type="ECO:0000256" key="17">
    <source>
        <dbReference type="HAMAP-Rule" id="MF_00165"/>
    </source>
</evidence>
<evidence type="ECO:0000259" key="20">
    <source>
        <dbReference type="PROSITE" id="PS50850"/>
    </source>
</evidence>
<keyword evidence="12 17" id="KW-0067">ATP-binding</keyword>
<evidence type="ECO:0000256" key="1">
    <source>
        <dbReference type="ARBA" id="ARBA00004651"/>
    </source>
</evidence>
<dbReference type="NCBIfam" id="TIGR00041">
    <property type="entry name" value="DTMP_kinase"/>
    <property type="match status" value="1"/>
</dbReference>
<dbReference type="HAMAP" id="MF_00165">
    <property type="entry name" value="Thymidylate_kinase"/>
    <property type="match status" value="1"/>
</dbReference>
<evidence type="ECO:0000313" key="21">
    <source>
        <dbReference type="EMBL" id="QBI19314.1"/>
    </source>
</evidence>
<name>A0A411YDK3_9ACTN</name>
<dbReference type="PROSITE" id="PS50850">
    <property type="entry name" value="MFS"/>
    <property type="match status" value="1"/>
</dbReference>
<evidence type="ECO:0000256" key="12">
    <source>
        <dbReference type="ARBA" id="ARBA00022840"/>
    </source>
</evidence>
<keyword evidence="13 19" id="KW-1133">Transmembrane helix</keyword>
<keyword evidence="7 17" id="KW-0808">Transferase</keyword>
<dbReference type="GO" id="GO:0005886">
    <property type="term" value="C:plasma membrane"/>
    <property type="evidence" value="ECO:0007669"/>
    <property type="project" value="UniProtKB-SubCell"/>
</dbReference>
<dbReference type="GO" id="GO:0006235">
    <property type="term" value="P:dTTP biosynthetic process"/>
    <property type="evidence" value="ECO:0007669"/>
    <property type="project" value="UniProtKB-UniRule"/>
</dbReference>
<keyword evidence="11 17" id="KW-0418">Kinase</keyword>
<evidence type="ECO:0000256" key="2">
    <source>
        <dbReference type="ARBA" id="ARBA00009776"/>
    </source>
</evidence>
<dbReference type="InterPro" id="IPR020846">
    <property type="entry name" value="MFS_dom"/>
</dbReference>
<feature type="transmembrane region" description="Helical" evidence="19">
    <location>
        <begin position="404"/>
        <end position="427"/>
    </location>
</feature>
<evidence type="ECO:0000256" key="10">
    <source>
        <dbReference type="ARBA" id="ARBA00022741"/>
    </source>
</evidence>
<keyword evidence="14 19" id="KW-0472">Membrane</keyword>
<feature type="binding site" evidence="17">
    <location>
        <begin position="534"/>
        <end position="541"/>
    </location>
    <ligand>
        <name>ATP</name>
        <dbReference type="ChEBI" id="CHEBI:30616"/>
    </ligand>
</feature>
<feature type="region of interest" description="Disordered" evidence="18">
    <location>
        <begin position="1"/>
        <end position="25"/>
    </location>
</feature>
<comment type="catalytic activity">
    <reaction evidence="15 17">
        <text>dTMP + ATP = dTDP + ADP</text>
        <dbReference type="Rhea" id="RHEA:13517"/>
        <dbReference type="ChEBI" id="CHEBI:30616"/>
        <dbReference type="ChEBI" id="CHEBI:58369"/>
        <dbReference type="ChEBI" id="CHEBI:63528"/>
        <dbReference type="ChEBI" id="CHEBI:456216"/>
        <dbReference type="EC" id="2.7.4.9"/>
    </reaction>
</comment>
<protein>
    <recommendedName>
        <fullName evidence="4 17">Thymidylate kinase</fullName>
        <ecNumber evidence="3 17">2.7.4.9</ecNumber>
    </recommendedName>
    <alternativeName>
        <fullName evidence="17">dTMP kinase</fullName>
    </alternativeName>
</protein>
<dbReference type="GO" id="GO:0022857">
    <property type="term" value="F:transmembrane transporter activity"/>
    <property type="evidence" value="ECO:0007669"/>
    <property type="project" value="InterPro"/>
</dbReference>
<dbReference type="Pfam" id="PF07690">
    <property type="entry name" value="MFS_1"/>
    <property type="match status" value="1"/>
</dbReference>
<gene>
    <name evidence="17" type="primary">tmk</name>
    <name evidence="21" type="ORF">ER308_07000</name>
</gene>
<evidence type="ECO:0000256" key="7">
    <source>
        <dbReference type="ARBA" id="ARBA00022679"/>
    </source>
</evidence>
<dbReference type="PANTHER" id="PTHR43266">
    <property type="entry name" value="MACROLIDE-EFFLUX PROTEIN"/>
    <property type="match status" value="1"/>
</dbReference>
<dbReference type="InterPro" id="IPR011701">
    <property type="entry name" value="MFS"/>
</dbReference>
<evidence type="ECO:0000256" key="11">
    <source>
        <dbReference type="ARBA" id="ARBA00022777"/>
    </source>
</evidence>
<dbReference type="OrthoDB" id="9774907at2"/>
<dbReference type="GO" id="GO:0005524">
    <property type="term" value="F:ATP binding"/>
    <property type="evidence" value="ECO:0007669"/>
    <property type="project" value="UniProtKB-UniRule"/>
</dbReference>
<evidence type="ECO:0000256" key="4">
    <source>
        <dbReference type="ARBA" id="ARBA00017144"/>
    </source>
</evidence>
<feature type="transmembrane region" description="Helical" evidence="19">
    <location>
        <begin position="185"/>
        <end position="203"/>
    </location>
</feature>
<evidence type="ECO:0000256" key="18">
    <source>
        <dbReference type="SAM" id="MobiDB-lite"/>
    </source>
</evidence>
<dbReference type="GO" id="GO:0004798">
    <property type="term" value="F:dTMP kinase activity"/>
    <property type="evidence" value="ECO:0007669"/>
    <property type="project" value="UniProtKB-UniRule"/>
</dbReference>
<keyword evidence="6" id="KW-1003">Cell membrane</keyword>
<dbReference type="CDD" id="cd01672">
    <property type="entry name" value="TMPK"/>
    <property type="match status" value="1"/>
</dbReference>
<organism evidence="21 22">
    <name type="scientific">Egibacter rhizosphaerae</name>
    <dbReference type="NCBI Taxonomy" id="1670831"/>
    <lineage>
        <taxon>Bacteria</taxon>
        <taxon>Bacillati</taxon>
        <taxon>Actinomycetota</taxon>
        <taxon>Nitriliruptoria</taxon>
        <taxon>Egibacterales</taxon>
        <taxon>Egibacteraceae</taxon>
        <taxon>Egibacter</taxon>
    </lineage>
</organism>
<dbReference type="AlphaFoldDB" id="A0A411YDK3"/>
<evidence type="ECO:0000256" key="13">
    <source>
        <dbReference type="ARBA" id="ARBA00022989"/>
    </source>
</evidence>
<evidence type="ECO:0000256" key="8">
    <source>
        <dbReference type="ARBA" id="ARBA00022692"/>
    </source>
</evidence>
<keyword evidence="8 19" id="KW-0812">Transmembrane</keyword>
<dbReference type="InterPro" id="IPR018095">
    <property type="entry name" value="Thymidylate_kin_CS"/>
</dbReference>
<evidence type="ECO:0000256" key="15">
    <source>
        <dbReference type="ARBA" id="ARBA00048743"/>
    </source>
</evidence>
<dbReference type="Gene3D" id="1.20.1250.20">
    <property type="entry name" value="MFS general substrate transporter like domains"/>
    <property type="match status" value="1"/>
</dbReference>
<feature type="transmembrane region" description="Helical" evidence="19">
    <location>
        <begin position="259"/>
        <end position="279"/>
    </location>
</feature>
<evidence type="ECO:0000256" key="6">
    <source>
        <dbReference type="ARBA" id="ARBA00022475"/>
    </source>
</evidence>
<dbReference type="Pfam" id="PF02223">
    <property type="entry name" value="Thymidylate_kin"/>
    <property type="match status" value="1"/>
</dbReference>
<dbReference type="SUPFAM" id="SSF52540">
    <property type="entry name" value="P-loop containing nucleoside triphosphate hydrolases"/>
    <property type="match status" value="1"/>
</dbReference>
<dbReference type="InterPro" id="IPR027417">
    <property type="entry name" value="P-loop_NTPase"/>
</dbReference>
<dbReference type="InterPro" id="IPR018094">
    <property type="entry name" value="Thymidylate_kinase"/>
</dbReference>
<dbReference type="Proteomes" id="UP000291469">
    <property type="component" value="Chromosome"/>
</dbReference>
<dbReference type="InterPro" id="IPR039430">
    <property type="entry name" value="Thymidylate_kin-like_dom"/>
</dbReference>
<comment type="subcellular location">
    <subcellularLocation>
        <location evidence="1">Cell membrane</location>
        <topology evidence="1">Multi-pass membrane protein</topology>
    </subcellularLocation>
</comment>
<comment type="function">
    <text evidence="16 17">Phosphorylation of dTMP to form dTDP in both de novo and salvage pathways of dTTP synthesis.</text>
</comment>
<feature type="transmembrane region" description="Helical" evidence="19">
    <location>
        <begin position="448"/>
        <end position="472"/>
    </location>
</feature>
<dbReference type="Gene3D" id="3.40.50.300">
    <property type="entry name" value="P-loop containing nucleotide triphosphate hydrolases"/>
    <property type="match status" value="1"/>
</dbReference>
<comment type="similarity">
    <text evidence="2 17">Belongs to the thymidylate kinase family.</text>
</comment>
<keyword evidence="5" id="KW-0813">Transport</keyword>
<feature type="transmembrane region" description="Helical" evidence="19">
    <location>
        <begin position="351"/>
        <end position="369"/>
    </location>
</feature>
<dbReference type="FunFam" id="3.40.50.300:FF:000225">
    <property type="entry name" value="Thymidylate kinase"/>
    <property type="match status" value="1"/>
</dbReference>
<dbReference type="GO" id="GO:0006233">
    <property type="term" value="P:dTDP biosynthetic process"/>
    <property type="evidence" value="ECO:0007669"/>
    <property type="project" value="InterPro"/>
</dbReference>
<keyword evidence="10 17" id="KW-0547">Nucleotide-binding</keyword>
<evidence type="ECO:0000256" key="14">
    <source>
        <dbReference type="ARBA" id="ARBA00023136"/>
    </source>
</evidence>
<feature type="domain" description="Major facilitator superfamily (MFS) profile" evidence="20">
    <location>
        <begin position="89"/>
        <end position="504"/>
    </location>
</feature>
<feature type="compositionally biased region" description="Basic residues" evidence="18">
    <location>
        <begin position="1"/>
        <end position="16"/>
    </location>
</feature>
<evidence type="ECO:0000256" key="19">
    <source>
        <dbReference type="SAM" id="Phobius"/>
    </source>
</evidence>
<feature type="compositionally biased region" description="Basic and acidic residues" evidence="18">
    <location>
        <begin position="764"/>
        <end position="800"/>
    </location>
</feature>
<keyword evidence="9 17" id="KW-0545">Nucleotide biosynthesis</keyword>
<dbReference type="SUPFAM" id="SSF103473">
    <property type="entry name" value="MFS general substrate transporter"/>
    <property type="match status" value="1"/>
</dbReference>
<dbReference type="PANTHER" id="PTHR43266:SF2">
    <property type="entry name" value="MAJOR FACILITATOR SUPERFAMILY (MFS) PROFILE DOMAIN-CONTAINING PROTEIN"/>
    <property type="match status" value="1"/>
</dbReference>
<feature type="transmembrane region" description="Helical" evidence="19">
    <location>
        <begin position="92"/>
        <end position="115"/>
    </location>
</feature>
<feature type="region of interest" description="Disordered" evidence="18">
    <location>
        <begin position="749"/>
        <end position="800"/>
    </location>
</feature>
<dbReference type="PROSITE" id="PS01331">
    <property type="entry name" value="THYMIDYLATE_KINASE"/>
    <property type="match status" value="1"/>
</dbReference>
<dbReference type="EC" id="2.7.4.9" evidence="3 17"/>
<evidence type="ECO:0000313" key="22">
    <source>
        <dbReference type="Proteomes" id="UP000291469"/>
    </source>
</evidence>
<feature type="transmembrane region" description="Helical" evidence="19">
    <location>
        <begin position="223"/>
        <end position="247"/>
    </location>
</feature>
<dbReference type="KEGG" id="erz:ER308_07000"/>
<feature type="transmembrane region" description="Helical" evidence="19">
    <location>
        <begin position="317"/>
        <end position="339"/>
    </location>
</feature>
<proteinExistence type="inferred from homology"/>
<evidence type="ECO:0000256" key="5">
    <source>
        <dbReference type="ARBA" id="ARBA00022448"/>
    </source>
</evidence>
<dbReference type="InterPro" id="IPR036259">
    <property type="entry name" value="MFS_trans_sf"/>
</dbReference>
<evidence type="ECO:0000256" key="16">
    <source>
        <dbReference type="ARBA" id="ARBA00057735"/>
    </source>
</evidence>
<dbReference type="CDD" id="cd06173">
    <property type="entry name" value="MFS_MefA_like"/>
    <property type="match status" value="1"/>
</dbReference>
<reference evidence="21 22" key="1">
    <citation type="submission" date="2019-01" db="EMBL/GenBank/DDBJ databases">
        <title>Egibacter rhizosphaerae EGI 80759T.</title>
        <authorList>
            <person name="Chen D.-D."/>
            <person name="Tian Y."/>
            <person name="Jiao J.-Y."/>
            <person name="Zhang X.-T."/>
            <person name="Zhang Y.-G."/>
            <person name="Zhang Y."/>
            <person name="Xiao M."/>
            <person name="Shu W.-S."/>
            <person name="Li W.-J."/>
        </authorList>
    </citation>
    <scope>NUCLEOTIDE SEQUENCE [LARGE SCALE GENOMIC DNA]</scope>
    <source>
        <strain evidence="21 22">EGI 80759</strain>
    </source>
</reference>
<accession>A0A411YDK3</accession>
<keyword evidence="22" id="KW-1185">Reference proteome</keyword>
<feature type="transmembrane region" description="Helical" evidence="19">
    <location>
        <begin position="127"/>
        <end position="150"/>
    </location>
</feature>
<feature type="transmembrane region" description="Helical" evidence="19">
    <location>
        <begin position="162"/>
        <end position="179"/>
    </location>
</feature>
<sequence>MRARYRARRARARRRSRPPDPPRGCWPARRVPWVGHRSASVRLPGARRPRGRKGAVITRESDASGAALGPIVTSGASRSAYRHLLRNRNYRVWFSSALLSGLGDWIGLVALQTLVAGLFADAGEARLQLFALSGIMMARLLPSLLVGPVAGVFADRYDRKRLMVFTHLGRGTIFVLIAFSGDLIALFTLTLLVEFLSLLFLSAKDASLPTIVDRRHLKEANQLNLLVTYGTLPAGASVATVMIWFAGLLEVIGLEDADPVIIALLLNATTFLLAGTLLSRLHLPRQERRAAPEERAGLVAELREGLRFIRELPVIRALITGVVGVAFGAGAFVSLGPAFVTQTLERVEADWFILMTSLGIGLVVGIGLAPAITKRLSSERAFAMGLVLVPIAALVTATQSNFTIVLGGGAVLGSMVGFSFVLGYTLLHTHTPDDLRGKTFAAFYTGTRLAMFAALAAAPLVAAVMVRGTLILGEVLITWSGIRITMTLAALVALVSAALAGRSLWRAASPVRRPIELLGRSEVRTDGVFVAFEGVEGSGKSTQVRTLAERLRAEGHDVLVTREPGGSPVAERVREVLLDPESEAMDDRTEALLYAGARAEHVRKVIRPALDEGKVVICDRFIDSSLVYQGIARGLGEDDVAEINRWAIEGLVPDAVVLLRLDPAEGLARAHARRVELEGTGSSADRLEQERLDFHRTVASGYLRLAKVHNRRFVVIDASSPHEVVARQVRTGLHRWLPLPELDETTDVAGEHVPDSAPSAAAGAHDEGNSAVEQERSAINADDRVPPHDEEPAATDERRP</sequence>
<evidence type="ECO:0000256" key="9">
    <source>
        <dbReference type="ARBA" id="ARBA00022727"/>
    </source>
</evidence>